<sequence>MAFRKIEYLLIAAFLVLNVFLVFVFVGKNALLFSSPIDQSRVDVQQEMRDNDIQFMTPEDKVREEPFIRALMQEFNEKDIEPLAENTYDIDLSNRSRLIGTLNNPLTLKQINKDTQAKNLSDDALKPLDDWIGEHVYQGDQYRFVAYDNNQRMITYMQESRTDLPIVDGTGELVFNLNDDYNVEMFNQTYAGETKAQGEKRQLVSEKQALENLYLNNKIQKGDKVVYEFLGYYQTLKVDNMKIYNPTWVFFIQNGDGVFERLHVDGVNGTIVQDKVS</sequence>
<organism evidence="3 4">
    <name type="scientific">Aerococcus suis</name>
    <dbReference type="NCBI Taxonomy" id="371602"/>
    <lineage>
        <taxon>Bacteria</taxon>
        <taxon>Bacillati</taxon>
        <taxon>Bacillota</taxon>
        <taxon>Bacilli</taxon>
        <taxon>Lactobacillales</taxon>
        <taxon>Aerococcaceae</taxon>
        <taxon>Aerococcus</taxon>
    </lineage>
</organism>
<accession>A0A1W1Y4F7</accession>
<keyword evidence="1" id="KW-1133">Transmembrane helix</keyword>
<dbReference type="Pfam" id="PF09648">
    <property type="entry name" value="YycI"/>
    <property type="match status" value="1"/>
</dbReference>
<reference evidence="4" key="1">
    <citation type="submission" date="2017-04" db="EMBL/GenBank/DDBJ databases">
        <authorList>
            <person name="Varghese N."/>
            <person name="Submissions S."/>
        </authorList>
    </citation>
    <scope>NUCLEOTIDE SEQUENCE [LARGE SCALE GENOMIC DNA]</scope>
    <source>
        <strain evidence="4">DSM 21500</strain>
    </source>
</reference>
<protein>
    <submittedName>
        <fullName evidence="3">Two-component signal transduction system YycFG, regulatory protein YycI</fullName>
    </submittedName>
</protein>
<feature type="transmembrane region" description="Helical" evidence="1">
    <location>
        <begin position="6"/>
        <end position="26"/>
    </location>
</feature>
<dbReference type="RefSeq" id="WP_084097943.1">
    <property type="nucleotide sequence ID" value="NZ_FWXK01000001.1"/>
</dbReference>
<dbReference type="STRING" id="371602.SAMN04487984_0347"/>
<keyword evidence="4" id="KW-1185">Reference proteome</keyword>
<evidence type="ECO:0000313" key="4">
    <source>
        <dbReference type="Proteomes" id="UP000243884"/>
    </source>
</evidence>
<keyword evidence="1" id="KW-0812">Transmembrane</keyword>
<dbReference type="InterPro" id="IPR042274">
    <property type="entry name" value="YycH/YycI_2"/>
</dbReference>
<dbReference type="EMBL" id="FWXK01000001">
    <property type="protein sequence ID" value="SMC31029.1"/>
    <property type="molecule type" value="Genomic_DNA"/>
</dbReference>
<evidence type="ECO:0000313" key="3">
    <source>
        <dbReference type="EMBL" id="SMC31029.1"/>
    </source>
</evidence>
<dbReference type="GO" id="GO:0016020">
    <property type="term" value="C:membrane"/>
    <property type="evidence" value="ECO:0007669"/>
    <property type="project" value="InterPro"/>
</dbReference>
<name>A0A1W1Y4F7_9LACT</name>
<keyword evidence="1" id="KW-0472">Membrane</keyword>
<evidence type="ECO:0000256" key="1">
    <source>
        <dbReference type="SAM" id="Phobius"/>
    </source>
</evidence>
<proteinExistence type="predicted"/>
<dbReference type="AlphaFoldDB" id="A0A1W1Y4F7"/>
<dbReference type="Proteomes" id="UP000243884">
    <property type="component" value="Unassembled WGS sequence"/>
</dbReference>
<dbReference type="Gene3D" id="3.30.310.160">
    <property type="entry name" value="YycH protein, domain 2"/>
    <property type="match status" value="1"/>
</dbReference>
<dbReference type="InterPro" id="IPR018604">
    <property type="entry name" value="YycI-like"/>
</dbReference>
<gene>
    <name evidence="3" type="ORF">SAMN04487984_0347</name>
</gene>
<dbReference type="OrthoDB" id="2135943at2"/>
<feature type="domain" description="Regulatory protein YycH-like" evidence="2">
    <location>
        <begin position="38"/>
        <end position="255"/>
    </location>
</feature>
<evidence type="ECO:0000259" key="2">
    <source>
        <dbReference type="Pfam" id="PF09648"/>
    </source>
</evidence>